<dbReference type="EMBL" id="JBGBPQ010000012">
    <property type="protein sequence ID" value="KAL1514606.1"/>
    <property type="molecule type" value="Genomic_DNA"/>
</dbReference>
<evidence type="ECO:0008006" key="3">
    <source>
        <dbReference type="Google" id="ProtNLM"/>
    </source>
</evidence>
<evidence type="ECO:0000313" key="1">
    <source>
        <dbReference type="EMBL" id="KAL1514606.1"/>
    </source>
</evidence>
<dbReference type="AlphaFoldDB" id="A0AB34J7S7"/>
<organism evidence="1 2">
    <name type="scientific">Prymnesium parvum</name>
    <name type="common">Toxic golden alga</name>
    <dbReference type="NCBI Taxonomy" id="97485"/>
    <lineage>
        <taxon>Eukaryota</taxon>
        <taxon>Haptista</taxon>
        <taxon>Haptophyta</taxon>
        <taxon>Prymnesiophyceae</taxon>
        <taxon>Prymnesiales</taxon>
        <taxon>Prymnesiaceae</taxon>
        <taxon>Prymnesium</taxon>
    </lineage>
</organism>
<proteinExistence type="predicted"/>
<name>A0AB34J7S7_PRYPA</name>
<comment type="caution">
    <text evidence="1">The sequence shown here is derived from an EMBL/GenBank/DDBJ whole genome shotgun (WGS) entry which is preliminary data.</text>
</comment>
<keyword evidence="2" id="KW-1185">Reference proteome</keyword>
<gene>
    <name evidence="1" type="ORF">AB1Y20_003700</name>
</gene>
<protein>
    <recommendedName>
        <fullName evidence="3">Hexosyltransferase</fullName>
    </recommendedName>
</protein>
<dbReference type="Proteomes" id="UP001515480">
    <property type="component" value="Unassembled WGS sequence"/>
</dbReference>
<accession>A0AB34J7S7</accession>
<sequence length="287" mass="31598">MHGGAAARRLDGALDKPSRRLAARGEACVRAYDAWEQQRLRHGYWDEARLARLSAQLDPQTLLLPPRATPEAPRVALLVSGQAYRGRAREAASYSTHTLREPIASRRRAQALAAASLMAKVVLPFEAAGHHVDLFLTLYNTLPPSHREELLSFYRGRVKAITTVRERGSSQLVTLAQSLKTFLDLCAANHLHYEAVIVTRFDLYLKQSIPALLGGDARAVDGFRFLWRESSGHWRHSARGRALTFRRALPYAQLLPAALRQDARCGAAGVAAQASTGGCTSSVCLIR</sequence>
<reference evidence="1 2" key="1">
    <citation type="journal article" date="2024" name="Science">
        <title>Giant polyketide synthase enzymes in the biosynthesis of giant marine polyether toxins.</title>
        <authorList>
            <person name="Fallon T.R."/>
            <person name="Shende V.V."/>
            <person name="Wierzbicki I.H."/>
            <person name="Pendleton A.L."/>
            <person name="Watervoot N.F."/>
            <person name="Auber R.P."/>
            <person name="Gonzalez D.J."/>
            <person name="Wisecaver J.H."/>
            <person name="Moore B.S."/>
        </authorList>
    </citation>
    <scope>NUCLEOTIDE SEQUENCE [LARGE SCALE GENOMIC DNA]</scope>
    <source>
        <strain evidence="1 2">12B1</strain>
    </source>
</reference>
<evidence type="ECO:0000313" key="2">
    <source>
        <dbReference type="Proteomes" id="UP001515480"/>
    </source>
</evidence>